<organism evidence="1 2">
    <name type="scientific">Melastoma candidum</name>
    <dbReference type="NCBI Taxonomy" id="119954"/>
    <lineage>
        <taxon>Eukaryota</taxon>
        <taxon>Viridiplantae</taxon>
        <taxon>Streptophyta</taxon>
        <taxon>Embryophyta</taxon>
        <taxon>Tracheophyta</taxon>
        <taxon>Spermatophyta</taxon>
        <taxon>Magnoliopsida</taxon>
        <taxon>eudicotyledons</taxon>
        <taxon>Gunneridae</taxon>
        <taxon>Pentapetalae</taxon>
        <taxon>rosids</taxon>
        <taxon>malvids</taxon>
        <taxon>Myrtales</taxon>
        <taxon>Melastomataceae</taxon>
        <taxon>Melastomatoideae</taxon>
        <taxon>Melastomateae</taxon>
        <taxon>Melastoma</taxon>
    </lineage>
</organism>
<protein>
    <submittedName>
        <fullName evidence="1">Uncharacterized protein</fullName>
    </submittedName>
</protein>
<evidence type="ECO:0000313" key="2">
    <source>
        <dbReference type="Proteomes" id="UP001057402"/>
    </source>
</evidence>
<comment type="caution">
    <text evidence="1">The sequence shown here is derived from an EMBL/GenBank/DDBJ whole genome shotgun (WGS) entry which is preliminary data.</text>
</comment>
<accession>A0ACB9S5J0</accession>
<evidence type="ECO:0000313" key="1">
    <source>
        <dbReference type="EMBL" id="KAI4385982.1"/>
    </source>
</evidence>
<sequence>MHRLSLQSHLLASPKGRDPHLLDPLCENNTHDHAERRNKLHGKTRAVEAEGQNYGTAPCIEGHAVEFLRKNVEKFPESDRGSRLESFQAPRRLITGPEMPEKPNKVVLLMPRGASKQGASESAVTRLPDSQVNAGKRILETSRSRRGPAENVQGVRGSKFRSEIPRPISSELDPLKQAPGKCHGSMDVSNLKPEGFHRPPPLTRVPVTRSAVATMEARKPSAGSPQLDPMLLRGSDSKANASSEKARSSSPLRRLGHSMVKIVKNTSSREGATGNQHDSARSFIEKAEHLASQDISVHRKSNSAVRSRSSPLRRLLDPVLKPKASDSRTCDHALPKSSSLKDVLNGRATGQSETMNLHSDKAKQDIAGCRTIHTNDNSHLDKRGDGSVIVQALLRVATNNGLPLLTFAVDNDSDILAATMRNSRSSLKDNQGWSYTFFTIREVRKKNGRWITQGLKSKVSNYVPDFVAHMKVSDIESHKSWCPEEDFYLSEFVLLGVDKAPQGQNTPNFQPHDELAAIVTKTPLRRRLSQNQCRGATDPYLAENIKDRTALGIGESGNTTVILPSGIHSLPSDGGPSSLIERWRSGGSCDCGGWDVGCKLKILSSDDQVCRKQSLGEASSSAEVSFSLFSQADAQEDEQPVFSLTPFKDKIYSVEFKSSLSVLQAFSICVAFLDSRELIGSLEGSHLCEGKSSHEEPILPQAGRVKPGEHGKADGTSVKYVSYPPLSPVGRV</sequence>
<keyword evidence="2" id="KW-1185">Reference proteome</keyword>
<name>A0ACB9S5J0_9MYRT</name>
<proteinExistence type="predicted"/>
<dbReference type="EMBL" id="CM042881">
    <property type="protein sequence ID" value="KAI4385982.1"/>
    <property type="molecule type" value="Genomic_DNA"/>
</dbReference>
<dbReference type="Proteomes" id="UP001057402">
    <property type="component" value="Chromosome 2"/>
</dbReference>
<gene>
    <name evidence="1" type="ORF">MLD38_003963</name>
</gene>
<reference evidence="2" key="1">
    <citation type="journal article" date="2023" name="Front. Plant Sci.">
        <title>Chromosomal-level genome assembly of Melastoma candidum provides insights into trichome evolution.</title>
        <authorList>
            <person name="Zhong Y."/>
            <person name="Wu W."/>
            <person name="Sun C."/>
            <person name="Zou P."/>
            <person name="Liu Y."/>
            <person name="Dai S."/>
            <person name="Zhou R."/>
        </authorList>
    </citation>
    <scope>NUCLEOTIDE SEQUENCE [LARGE SCALE GENOMIC DNA]</scope>
</reference>